<dbReference type="GO" id="GO:0006310">
    <property type="term" value="P:DNA recombination"/>
    <property type="evidence" value="ECO:0007669"/>
    <property type="project" value="UniProtKB-KW"/>
</dbReference>
<name>X1A7H0_9ZZZZ</name>
<keyword evidence="3" id="KW-0238">DNA-binding</keyword>
<proteinExistence type="inferred from homology"/>
<dbReference type="Pfam" id="PF07282">
    <property type="entry name" value="Cas12f1-like_TNB"/>
    <property type="match status" value="1"/>
</dbReference>
<protein>
    <recommendedName>
        <fullName evidence="8">Transposase IS891/IS1136/IS1341 domain-containing protein</fullName>
    </recommendedName>
</protein>
<dbReference type="GO" id="GO:0003677">
    <property type="term" value="F:DNA binding"/>
    <property type="evidence" value="ECO:0007669"/>
    <property type="project" value="UniProtKB-KW"/>
</dbReference>
<dbReference type="NCBIfam" id="NF040570">
    <property type="entry name" value="guided_TnpB"/>
    <property type="match status" value="1"/>
</dbReference>
<accession>X1A7H0</accession>
<dbReference type="EMBL" id="BART01006576">
    <property type="protein sequence ID" value="GAG66072.1"/>
    <property type="molecule type" value="Genomic_DNA"/>
</dbReference>
<evidence type="ECO:0008006" key="8">
    <source>
        <dbReference type="Google" id="ProtNLM"/>
    </source>
</evidence>
<feature type="domain" description="Cas12f1-like TNB" evidence="6">
    <location>
        <begin position="88"/>
        <end position="144"/>
    </location>
</feature>
<dbReference type="InterPro" id="IPR001959">
    <property type="entry name" value="Transposase"/>
</dbReference>
<evidence type="ECO:0000256" key="1">
    <source>
        <dbReference type="ARBA" id="ARBA00008761"/>
    </source>
</evidence>
<gene>
    <name evidence="7" type="ORF">S01H4_15005</name>
</gene>
<evidence type="ECO:0000313" key="7">
    <source>
        <dbReference type="EMBL" id="GAG66072.1"/>
    </source>
</evidence>
<dbReference type="AlphaFoldDB" id="X1A7H0"/>
<dbReference type="GO" id="GO:0032196">
    <property type="term" value="P:transposition"/>
    <property type="evidence" value="ECO:0007669"/>
    <property type="project" value="UniProtKB-KW"/>
</dbReference>
<evidence type="ECO:0000259" key="6">
    <source>
        <dbReference type="Pfam" id="PF07282"/>
    </source>
</evidence>
<comment type="similarity">
    <text evidence="1">In the C-terminal section; belongs to the transposase 35 family.</text>
</comment>
<dbReference type="NCBIfam" id="TIGR01766">
    <property type="entry name" value="IS200/IS605 family accessory protein TnpB-like domain"/>
    <property type="match status" value="1"/>
</dbReference>
<feature type="domain" description="Probable transposase IS891/IS1136/IS1341" evidence="5">
    <location>
        <begin position="13"/>
        <end position="76"/>
    </location>
</feature>
<dbReference type="Pfam" id="PF01385">
    <property type="entry name" value="OrfB_IS605"/>
    <property type="match status" value="1"/>
</dbReference>
<evidence type="ECO:0000256" key="3">
    <source>
        <dbReference type="ARBA" id="ARBA00023125"/>
    </source>
</evidence>
<reference evidence="7" key="1">
    <citation type="journal article" date="2014" name="Front. Microbiol.">
        <title>High frequency of phylogenetically diverse reductive dehalogenase-homologous genes in deep subseafloor sedimentary metagenomes.</title>
        <authorList>
            <person name="Kawai M."/>
            <person name="Futagami T."/>
            <person name="Toyoda A."/>
            <person name="Takaki Y."/>
            <person name="Nishi S."/>
            <person name="Hori S."/>
            <person name="Arai W."/>
            <person name="Tsubouchi T."/>
            <person name="Morono Y."/>
            <person name="Uchiyama I."/>
            <person name="Ito T."/>
            <person name="Fujiyama A."/>
            <person name="Inagaki F."/>
            <person name="Takami H."/>
        </authorList>
    </citation>
    <scope>NUCLEOTIDE SEQUENCE</scope>
    <source>
        <strain evidence="7">Expedition CK06-06</strain>
    </source>
</reference>
<evidence type="ECO:0000256" key="2">
    <source>
        <dbReference type="ARBA" id="ARBA00022578"/>
    </source>
</evidence>
<sequence length="162" mass="18805">HSLKIKEGNIRFLHKQVSKKMKGSNNRDKARLKLTRRYEKIDNQKQDFQHKLSDKICKENKLIAIEDLNITGMVKNHCLAKSISNQSWHSFIAKLEYKAKRYGGEVVKTKRFYPSSKTCNHCGYINQDLELKDREWECPKCKTTSGGNSGGIDFLSQSVLRR</sequence>
<comment type="caution">
    <text evidence="7">The sequence shown here is derived from an EMBL/GenBank/DDBJ whole genome shotgun (WGS) entry which is preliminary data.</text>
</comment>
<organism evidence="7">
    <name type="scientific">marine sediment metagenome</name>
    <dbReference type="NCBI Taxonomy" id="412755"/>
    <lineage>
        <taxon>unclassified sequences</taxon>
        <taxon>metagenomes</taxon>
        <taxon>ecological metagenomes</taxon>
    </lineage>
</organism>
<keyword evidence="2" id="KW-0815">Transposition</keyword>
<evidence type="ECO:0000259" key="5">
    <source>
        <dbReference type="Pfam" id="PF01385"/>
    </source>
</evidence>
<feature type="non-terminal residue" evidence="7">
    <location>
        <position position="1"/>
    </location>
</feature>
<keyword evidence="4" id="KW-0233">DNA recombination</keyword>
<evidence type="ECO:0000256" key="4">
    <source>
        <dbReference type="ARBA" id="ARBA00023172"/>
    </source>
</evidence>
<dbReference type="InterPro" id="IPR010095">
    <property type="entry name" value="Cas12f1-like_TNB"/>
</dbReference>